<dbReference type="GO" id="GO:0016020">
    <property type="term" value="C:membrane"/>
    <property type="evidence" value="ECO:0007669"/>
    <property type="project" value="UniProtKB-SubCell"/>
</dbReference>
<keyword evidence="4 5" id="KW-0472">Membrane</keyword>
<feature type="transmembrane region" description="Helical" evidence="5">
    <location>
        <begin position="148"/>
        <end position="169"/>
    </location>
</feature>
<dbReference type="OrthoDB" id="6415790at2759"/>
<feature type="transmembrane region" description="Helical" evidence="5">
    <location>
        <begin position="323"/>
        <end position="343"/>
    </location>
</feature>
<dbReference type="GO" id="GO:0008521">
    <property type="term" value="F:acetyl-CoA transmembrane transporter activity"/>
    <property type="evidence" value="ECO:0007669"/>
    <property type="project" value="InterPro"/>
</dbReference>
<reference evidence="6 7" key="1">
    <citation type="journal article" name="Sci. Rep.">
        <title>Genome-scale phylogenetic analyses confirm Olpidium as the closest living zoosporic fungus to the non-flagellated, terrestrial fungi.</title>
        <authorList>
            <person name="Chang Y."/>
            <person name="Rochon D."/>
            <person name="Sekimoto S."/>
            <person name="Wang Y."/>
            <person name="Chovatia M."/>
            <person name="Sandor L."/>
            <person name="Salamov A."/>
            <person name="Grigoriev I.V."/>
            <person name="Stajich J.E."/>
            <person name="Spatafora J.W."/>
        </authorList>
    </citation>
    <scope>NUCLEOTIDE SEQUENCE [LARGE SCALE GENOMIC DNA]</scope>
    <source>
        <strain evidence="6">S191</strain>
    </source>
</reference>
<evidence type="ECO:0000256" key="4">
    <source>
        <dbReference type="ARBA" id="ARBA00023136"/>
    </source>
</evidence>
<dbReference type="EMBL" id="JAEFCI010001417">
    <property type="protein sequence ID" value="KAG5462920.1"/>
    <property type="molecule type" value="Genomic_DNA"/>
</dbReference>
<sequence length="381" mass="42631">LSFTVFLALNSPEFCNKYIRDVPYDVGVLPLGGYLKFWAVMYLLVTAWLIFFEHEEAPKPHEDMGVLPVYRTIVNIVRLPHMYKFILVLLSSKIGFIANEAVTGLKLLEKGLSKEDLALAVLIDFPFQLLFGYYAAKWSSGKRPLRPWLYGFYGRLFFAAVGMVVVSAYPSDGVTNSYFALVMTLTVLNSFTRWMPMSIICWILRPGWHVSTVQFVSMGAFFNGIADPVIGGTYMTLLNTFSNFGGTWPRFFVLEAVDYLTDAECSVPLPGGEGTRPRVIGRRPCGRLVDTFMAGVLVLYCNTQGGKQRCSELAGDCNVLRDGYYTVGVFCVSLGTLLLFTFIRPQIKKAESGFSARLGLLERDLCLSPKLWRLPHSKAIG</sequence>
<gene>
    <name evidence="6" type="ORF">BJ554DRAFT_2850</name>
</gene>
<proteinExistence type="predicted"/>
<keyword evidence="3 5" id="KW-1133">Transmembrane helix</keyword>
<organism evidence="6 7">
    <name type="scientific">Olpidium bornovanus</name>
    <dbReference type="NCBI Taxonomy" id="278681"/>
    <lineage>
        <taxon>Eukaryota</taxon>
        <taxon>Fungi</taxon>
        <taxon>Fungi incertae sedis</taxon>
        <taxon>Olpidiomycota</taxon>
        <taxon>Olpidiomycotina</taxon>
        <taxon>Olpidiomycetes</taxon>
        <taxon>Olpidiales</taxon>
        <taxon>Olpidiaceae</taxon>
        <taxon>Olpidium</taxon>
    </lineage>
</organism>
<feature type="transmembrane region" description="Helical" evidence="5">
    <location>
        <begin position="85"/>
        <end position="105"/>
    </location>
</feature>
<evidence type="ECO:0000256" key="1">
    <source>
        <dbReference type="ARBA" id="ARBA00004141"/>
    </source>
</evidence>
<feature type="transmembrane region" description="Helical" evidence="5">
    <location>
        <begin position="175"/>
        <end position="195"/>
    </location>
</feature>
<dbReference type="Pfam" id="PF13000">
    <property type="entry name" value="Acatn"/>
    <property type="match status" value="3"/>
</dbReference>
<evidence type="ECO:0000313" key="6">
    <source>
        <dbReference type="EMBL" id="KAG5462920.1"/>
    </source>
</evidence>
<evidence type="ECO:0000256" key="2">
    <source>
        <dbReference type="ARBA" id="ARBA00022692"/>
    </source>
</evidence>
<comment type="caution">
    <text evidence="6">The sequence shown here is derived from an EMBL/GenBank/DDBJ whole genome shotgun (WGS) entry which is preliminary data.</text>
</comment>
<evidence type="ECO:0000313" key="7">
    <source>
        <dbReference type="Proteomes" id="UP000673691"/>
    </source>
</evidence>
<keyword evidence="2 5" id="KW-0812">Transmembrane</keyword>
<evidence type="ECO:0000256" key="5">
    <source>
        <dbReference type="SAM" id="Phobius"/>
    </source>
</evidence>
<keyword evidence="7" id="KW-1185">Reference proteome</keyword>
<comment type="subcellular location">
    <subcellularLocation>
        <location evidence="1">Membrane</location>
        <topology evidence="1">Multi-pass membrane protein</topology>
    </subcellularLocation>
</comment>
<feature type="transmembrane region" description="Helical" evidence="5">
    <location>
        <begin position="117"/>
        <end position="136"/>
    </location>
</feature>
<dbReference type="InterPro" id="IPR024371">
    <property type="entry name" value="AcetylCoA_trans_1-like"/>
</dbReference>
<name>A0A8H8DLP9_9FUNG</name>
<feature type="transmembrane region" description="Helical" evidence="5">
    <location>
        <begin position="33"/>
        <end position="52"/>
    </location>
</feature>
<dbReference type="GO" id="GO:0035348">
    <property type="term" value="P:acetyl-CoA transmembrane transport"/>
    <property type="evidence" value="ECO:0007669"/>
    <property type="project" value="InterPro"/>
</dbReference>
<dbReference type="Proteomes" id="UP000673691">
    <property type="component" value="Unassembled WGS sequence"/>
</dbReference>
<dbReference type="AlphaFoldDB" id="A0A8H8DLP9"/>
<dbReference type="PANTHER" id="PTHR12778">
    <property type="entry name" value="SOLUTE CARRIER FAMILY 33 ACETYL-COA TRANSPORTER -RELATED"/>
    <property type="match status" value="1"/>
</dbReference>
<feature type="non-terminal residue" evidence="6">
    <location>
        <position position="1"/>
    </location>
</feature>
<evidence type="ECO:0000256" key="3">
    <source>
        <dbReference type="ARBA" id="ARBA00022989"/>
    </source>
</evidence>
<dbReference type="PANTHER" id="PTHR12778:SF9">
    <property type="entry name" value="ACETYL-COENZYME A TRANSPORTER 1"/>
    <property type="match status" value="1"/>
</dbReference>
<protein>
    <submittedName>
        <fullName evidence="6">YBR220Cp-like protein</fullName>
    </submittedName>
</protein>
<dbReference type="InterPro" id="IPR004752">
    <property type="entry name" value="AmpG_permease/AT-1"/>
</dbReference>
<accession>A0A8H8DLP9</accession>
<feature type="transmembrane region" description="Helical" evidence="5">
    <location>
        <begin position="207"/>
        <end position="226"/>
    </location>
</feature>